<dbReference type="Proteomes" id="UP000799779">
    <property type="component" value="Unassembled WGS sequence"/>
</dbReference>
<reference evidence="2" key="1">
    <citation type="journal article" date="2020" name="Stud. Mycol.">
        <title>101 Dothideomycetes genomes: a test case for predicting lifestyles and emergence of pathogens.</title>
        <authorList>
            <person name="Haridas S."/>
            <person name="Albert R."/>
            <person name="Binder M."/>
            <person name="Bloem J."/>
            <person name="Labutti K."/>
            <person name="Salamov A."/>
            <person name="Andreopoulos B."/>
            <person name="Baker S."/>
            <person name="Barry K."/>
            <person name="Bills G."/>
            <person name="Bluhm B."/>
            <person name="Cannon C."/>
            <person name="Castanera R."/>
            <person name="Culley D."/>
            <person name="Daum C."/>
            <person name="Ezra D."/>
            <person name="Gonzalez J."/>
            <person name="Henrissat B."/>
            <person name="Kuo A."/>
            <person name="Liang C."/>
            <person name="Lipzen A."/>
            <person name="Lutzoni F."/>
            <person name="Magnuson J."/>
            <person name="Mondo S."/>
            <person name="Nolan M."/>
            <person name="Ohm R."/>
            <person name="Pangilinan J."/>
            <person name="Park H.-J."/>
            <person name="Ramirez L."/>
            <person name="Alfaro M."/>
            <person name="Sun H."/>
            <person name="Tritt A."/>
            <person name="Yoshinaga Y."/>
            <person name="Zwiers L.-H."/>
            <person name="Turgeon B."/>
            <person name="Goodwin S."/>
            <person name="Spatafora J."/>
            <person name="Crous P."/>
            <person name="Grigoriev I."/>
        </authorList>
    </citation>
    <scope>NUCLEOTIDE SEQUENCE</scope>
    <source>
        <strain evidence="2">CBS 123094</strain>
    </source>
</reference>
<dbReference type="AlphaFoldDB" id="A0A6A5WL96"/>
<name>A0A6A5WL96_9PLEO</name>
<protein>
    <submittedName>
        <fullName evidence="2">Uncharacterized protein</fullName>
    </submittedName>
</protein>
<keyword evidence="3" id="KW-1185">Reference proteome</keyword>
<accession>A0A6A5WL96</accession>
<gene>
    <name evidence="2" type="ORF">P154DRAFT_190091</name>
</gene>
<feature type="region of interest" description="Disordered" evidence="1">
    <location>
        <begin position="92"/>
        <end position="121"/>
    </location>
</feature>
<organism evidence="2 3">
    <name type="scientific">Amniculicola lignicola CBS 123094</name>
    <dbReference type="NCBI Taxonomy" id="1392246"/>
    <lineage>
        <taxon>Eukaryota</taxon>
        <taxon>Fungi</taxon>
        <taxon>Dikarya</taxon>
        <taxon>Ascomycota</taxon>
        <taxon>Pezizomycotina</taxon>
        <taxon>Dothideomycetes</taxon>
        <taxon>Pleosporomycetidae</taxon>
        <taxon>Pleosporales</taxon>
        <taxon>Amniculicolaceae</taxon>
        <taxon>Amniculicola</taxon>
    </lineage>
</organism>
<evidence type="ECO:0000313" key="2">
    <source>
        <dbReference type="EMBL" id="KAF2000921.1"/>
    </source>
</evidence>
<evidence type="ECO:0000256" key="1">
    <source>
        <dbReference type="SAM" id="MobiDB-lite"/>
    </source>
</evidence>
<sequence length="121" mass="13935">MHTHTHRFCLDFEARRRTINPLGIYQYVVPGSLASVCCFARIYPGVAMWLEAQADDGNRNERQWKSRARRFRWGALTPACARLPQTSLAQIHRLPSFEKDPPKTENKPTTGNSAEYSPRNF</sequence>
<feature type="compositionally biased region" description="Basic and acidic residues" evidence="1">
    <location>
        <begin position="95"/>
        <end position="106"/>
    </location>
</feature>
<feature type="compositionally biased region" description="Polar residues" evidence="1">
    <location>
        <begin position="107"/>
        <end position="121"/>
    </location>
</feature>
<proteinExistence type="predicted"/>
<evidence type="ECO:0000313" key="3">
    <source>
        <dbReference type="Proteomes" id="UP000799779"/>
    </source>
</evidence>
<dbReference type="EMBL" id="ML977586">
    <property type="protein sequence ID" value="KAF2000921.1"/>
    <property type="molecule type" value="Genomic_DNA"/>
</dbReference>